<protein>
    <submittedName>
        <fullName evidence="1">Uncharacterized protein</fullName>
    </submittedName>
</protein>
<keyword evidence="2" id="KW-1185">Reference proteome</keyword>
<name>A0A1H4EFJ6_9BURK</name>
<reference evidence="2" key="1">
    <citation type="submission" date="2016-10" db="EMBL/GenBank/DDBJ databases">
        <authorList>
            <person name="Varghese N."/>
            <person name="Submissions S."/>
        </authorList>
    </citation>
    <scope>NUCLEOTIDE SEQUENCE [LARGE SCALE GENOMIC DNA]</scope>
    <source>
        <strain evidence="2">LMG 24000</strain>
    </source>
</reference>
<dbReference type="STRING" id="83784.SAMN05192564_103301"/>
<evidence type="ECO:0000313" key="1">
    <source>
        <dbReference type="EMBL" id="SEA83350.1"/>
    </source>
</evidence>
<sequence>MDANASGLCGGFLFAVRGCVLRQGATWRGSTGFVQAESMFIEYEQEKIIEHPAFVVRMNRVFMFFERWKFMNDDDPVWGRFAPRIG</sequence>
<proteinExistence type="predicted"/>
<dbReference type="AlphaFoldDB" id="A0A1H4EFJ6"/>
<dbReference type="Proteomes" id="UP000198638">
    <property type="component" value="Unassembled WGS sequence"/>
</dbReference>
<dbReference type="EMBL" id="FNRQ01000003">
    <property type="protein sequence ID" value="SEA83350.1"/>
    <property type="molecule type" value="Genomic_DNA"/>
</dbReference>
<accession>A0A1H4EFJ6</accession>
<organism evidence="1 2">
    <name type="scientific">Paraburkholderia sartisoli</name>
    <dbReference type="NCBI Taxonomy" id="83784"/>
    <lineage>
        <taxon>Bacteria</taxon>
        <taxon>Pseudomonadati</taxon>
        <taxon>Pseudomonadota</taxon>
        <taxon>Betaproteobacteria</taxon>
        <taxon>Burkholderiales</taxon>
        <taxon>Burkholderiaceae</taxon>
        <taxon>Paraburkholderia</taxon>
    </lineage>
</organism>
<gene>
    <name evidence="1" type="ORF">SAMN05192564_103301</name>
</gene>
<evidence type="ECO:0000313" key="2">
    <source>
        <dbReference type="Proteomes" id="UP000198638"/>
    </source>
</evidence>